<reference evidence="1" key="1">
    <citation type="submission" date="2014-11" db="EMBL/GenBank/DDBJ databases">
        <authorList>
            <person name="Amaro Gonzalez C."/>
        </authorList>
    </citation>
    <scope>NUCLEOTIDE SEQUENCE</scope>
</reference>
<sequence>MNWKSAKKWEGSYSKCFPTNPSFPLL</sequence>
<accession>A0A0E9PYE4</accession>
<dbReference type="EMBL" id="GBXM01098921">
    <property type="protein sequence ID" value="JAH09656.1"/>
    <property type="molecule type" value="Transcribed_RNA"/>
</dbReference>
<protein>
    <submittedName>
        <fullName evidence="1">Uncharacterized protein</fullName>
    </submittedName>
</protein>
<reference evidence="1" key="2">
    <citation type="journal article" date="2015" name="Fish Shellfish Immunol.">
        <title>Early steps in the European eel (Anguilla anguilla)-Vibrio vulnificus interaction in the gills: Role of the RtxA13 toxin.</title>
        <authorList>
            <person name="Callol A."/>
            <person name="Pajuelo D."/>
            <person name="Ebbesson L."/>
            <person name="Teles M."/>
            <person name="MacKenzie S."/>
            <person name="Amaro C."/>
        </authorList>
    </citation>
    <scope>NUCLEOTIDE SEQUENCE</scope>
</reference>
<dbReference type="AlphaFoldDB" id="A0A0E9PYE4"/>
<evidence type="ECO:0000313" key="1">
    <source>
        <dbReference type="EMBL" id="JAH09656.1"/>
    </source>
</evidence>
<proteinExistence type="predicted"/>
<organism evidence="1">
    <name type="scientific">Anguilla anguilla</name>
    <name type="common">European freshwater eel</name>
    <name type="synonym">Muraena anguilla</name>
    <dbReference type="NCBI Taxonomy" id="7936"/>
    <lineage>
        <taxon>Eukaryota</taxon>
        <taxon>Metazoa</taxon>
        <taxon>Chordata</taxon>
        <taxon>Craniata</taxon>
        <taxon>Vertebrata</taxon>
        <taxon>Euteleostomi</taxon>
        <taxon>Actinopterygii</taxon>
        <taxon>Neopterygii</taxon>
        <taxon>Teleostei</taxon>
        <taxon>Anguilliformes</taxon>
        <taxon>Anguillidae</taxon>
        <taxon>Anguilla</taxon>
    </lineage>
</organism>
<name>A0A0E9PYE4_ANGAN</name>